<protein>
    <submittedName>
        <fullName evidence="1">Uncharacterized protein</fullName>
    </submittedName>
</protein>
<reference evidence="1" key="1">
    <citation type="submission" date="2024-09" db="EMBL/GenBank/DDBJ databases">
        <title>Draft Genome Sequences of Neofusicoccum parvum.</title>
        <authorList>
            <person name="Ashida A."/>
            <person name="Camagna M."/>
            <person name="Tanaka A."/>
            <person name="Takemoto D."/>
        </authorList>
    </citation>
    <scope>NUCLEOTIDE SEQUENCE</scope>
    <source>
        <strain evidence="1">PPO83</strain>
    </source>
</reference>
<accession>A0ACB5S448</accession>
<evidence type="ECO:0000313" key="1">
    <source>
        <dbReference type="EMBL" id="GME27505.1"/>
    </source>
</evidence>
<organism evidence="1 2">
    <name type="scientific">Neofusicoccum parvum</name>
    <dbReference type="NCBI Taxonomy" id="310453"/>
    <lineage>
        <taxon>Eukaryota</taxon>
        <taxon>Fungi</taxon>
        <taxon>Dikarya</taxon>
        <taxon>Ascomycota</taxon>
        <taxon>Pezizomycotina</taxon>
        <taxon>Dothideomycetes</taxon>
        <taxon>Dothideomycetes incertae sedis</taxon>
        <taxon>Botryosphaeriales</taxon>
        <taxon>Botryosphaeriaceae</taxon>
        <taxon>Neofusicoccum</taxon>
    </lineage>
</organism>
<dbReference type="Proteomes" id="UP001165186">
    <property type="component" value="Unassembled WGS sequence"/>
</dbReference>
<comment type="caution">
    <text evidence="1">The sequence shown here is derived from an EMBL/GenBank/DDBJ whole genome shotgun (WGS) entry which is preliminary data.</text>
</comment>
<name>A0ACB5S448_9PEZI</name>
<dbReference type="EMBL" id="BSXG01000038">
    <property type="protein sequence ID" value="GME27505.1"/>
    <property type="molecule type" value="Genomic_DNA"/>
</dbReference>
<sequence length="96" mass="10425">MSPSSSRVPPLLQPYLHLPPASSLHLLTSVLGASTNWLVIRYLCSAFARSDARKPAAITDGDDSGLGAQDDDVAVILVSFLRDWDFWKTEGRRAGV</sequence>
<keyword evidence="2" id="KW-1185">Reference proteome</keyword>
<evidence type="ECO:0000313" key="2">
    <source>
        <dbReference type="Proteomes" id="UP001165186"/>
    </source>
</evidence>
<gene>
    <name evidence="1" type="primary">g2860</name>
    <name evidence="1" type="ORF">NpPPO83_00002860</name>
</gene>
<proteinExistence type="predicted"/>